<feature type="transmembrane region" description="Helical" evidence="1">
    <location>
        <begin position="239"/>
        <end position="263"/>
    </location>
</feature>
<keyword evidence="1" id="KW-1133">Transmembrane helix</keyword>
<dbReference type="PANTHER" id="PTHR34414:SF1">
    <property type="entry name" value="SUBTILISIN-LIKE SERINE PROTEASE"/>
    <property type="match status" value="1"/>
</dbReference>
<dbReference type="PANTHER" id="PTHR34414">
    <property type="entry name" value="HET DOMAIN-CONTAINING PROTEIN-RELATED"/>
    <property type="match status" value="1"/>
</dbReference>
<dbReference type="InterPro" id="IPR046536">
    <property type="entry name" value="DUF6601"/>
</dbReference>
<protein>
    <recommendedName>
        <fullName evidence="4">Subtilisin-like serine protease</fullName>
    </recommendedName>
</protein>
<gene>
    <name evidence="2" type="ORF">K504DRAFT_376633</name>
</gene>
<keyword evidence="3" id="KW-1185">Reference proteome</keyword>
<sequence>MSTASPTPSTTTSRPPPFEEAIGTRLYGLAPPVLPASYHDSTHATIRVQKSIETYLNYELNPSRLTAIHRYLGVAGRQMNARALHRQRMYNRAIIATEDINMHLVWFESTIFIKPLPEFLLSHDFWKTHLCTDDLLHASALGYLLSYSWLVCHPSDFFIAKELHLLPLDILYENWTRFMDAVISTVEKSTIDRRYRYGELRLTRLNWIYRLAPQLRFKYFVRGYYVLHHQYASFFRRHFSWITITLFAYFALVLTAMQVGLATDGLKDNLTFNAVSEWCAVICMALPLLVFVIVVVLFLFYALYNLVATIQHLSKRRRSRKGTHKKGEQCA</sequence>
<feature type="transmembrane region" description="Helical" evidence="1">
    <location>
        <begin position="275"/>
        <end position="308"/>
    </location>
</feature>
<dbReference type="AlphaFoldDB" id="A0A6G1KFG9"/>
<proteinExistence type="predicted"/>
<dbReference type="Pfam" id="PF20246">
    <property type="entry name" value="DUF6601"/>
    <property type="match status" value="1"/>
</dbReference>
<reference evidence="2" key="1">
    <citation type="journal article" date="2020" name="Stud. Mycol.">
        <title>101 Dothideomycetes genomes: a test case for predicting lifestyles and emergence of pathogens.</title>
        <authorList>
            <person name="Haridas S."/>
            <person name="Albert R."/>
            <person name="Binder M."/>
            <person name="Bloem J."/>
            <person name="Labutti K."/>
            <person name="Salamov A."/>
            <person name="Andreopoulos B."/>
            <person name="Baker S."/>
            <person name="Barry K."/>
            <person name="Bills G."/>
            <person name="Bluhm B."/>
            <person name="Cannon C."/>
            <person name="Castanera R."/>
            <person name="Culley D."/>
            <person name="Daum C."/>
            <person name="Ezra D."/>
            <person name="Gonzalez J."/>
            <person name="Henrissat B."/>
            <person name="Kuo A."/>
            <person name="Liang C."/>
            <person name="Lipzen A."/>
            <person name="Lutzoni F."/>
            <person name="Magnuson J."/>
            <person name="Mondo S."/>
            <person name="Nolan M."/>
            <person name="Ohm R."/>
            <person name="Pangilinan J."/>
            <person name="Park H.-J."/>
            <person name="Ramirez L."/>
            <person name="Alfaro M."/>
            <person name="Sun H."/>
            <person name="Tritt A."/>
            <person name="Yoshinaga Y."/>
            <person name="Zwiers L.-H."/>
            <person name="Turgeon B."/>
            <person name="Goodwin S."/>
            <person name="Spatafora J."/>
            <person name="Crous P."/>
            <person name="Grigoriev I."/>
        </authorList>
    </citation>
    <scope>NUCLEOTIDE SEQUENCE</scope>
    <source>
        <strain evidence="2">CBS 279.74</strain>
    </source>
</reference>
<keyword evidence="1" id="KW-0472">Membrane</keyword>
<organism evidence="2 3">
    <name type="scientific">Pleomassaria siparia CBS 279.74</name>
    <dbReference type="NCBI Taxonomy" id="1314801"/>
    <lineage>
        <taxon>Eukaryota</taxon>
        <taxon>Fungi</taxon>
        <taxon>Dikarya</taxon>
        <taxon>Ascomycota</taxon>
        <taxon>Pezizomycotina</taxon>
        <taxon>Dothideomycetes</taxon>
        <taxon>Pleosporomycetidae</taxon>
        <taxon>Pleosporales</taxon>
        <taxon>Pleomassariaceae</taxon>
        <taxon>Pleomassaria</taxon>
    </lineage>
</organism>
<dbReference type="OrthoDB" id="5086500at2759"/>
<dbReference type="EMBL" id="MU005768">
    <property type="protein sequence ID" value="KAF2711161.1"/>
    <property type="molecule type" value="Genomic_DNA"/>
</dbReference>
<accession>A0A6G1KFG9</accession>
<name>A0A6G1KFG9_9PLEO</name>
<evidence type="ECO:0000313" key="2">
    <source>
        <dbReference type="EMBL" id="KAF2711161.1"/>
    </source>
</evidence>
<evidence type="ECO:0008006" key="4">
    <source>
        <dbReference type="Google" id="ProtNLM"/>
    </source>
</evidence>
<evidence type="ECO:0000256" key="1">
    <source>
        <dbReference type="SAM" id="Phobius"/>
    </source>
</evidence>
<evidence type="ECO:0000313" key="3">
    <source>
        <dbReference type="Proteomes" id="UP000799428"/>
    </source>
</evidence>
<keyword evidence="1" id="KW-0812">Transmembrane</keyword>
<dbReference type="Proteomes" id="UP000799428">
    <property type="component" value="Unassembled WGS sequence"/>
</dbReference>